<sequence>MNRSTNFYVGLAGWAIASVGAVIGLSRGSDLSLAEFAQTTVQTLFDPAVNVEIKDESSRLRVGDPVFLQTSFDHWTQVGSVQKLGSEPGSISLAWYDDQAASGFDFSSHFQSGRLDEVIQTMLPAQQRDRISAKVSLLMKQHGEEMAESILPLLKTSLRQSMPVIELAIQESAARHRGEIDDLANRWNEEVVRETLIPLAREEILPIVRKHAQPVVEDMGRELWDRASLWRFGWRAVYDKSPLPKQDLVQDEWDRFVQEEALPVLESHTDELVDTVQKTVQGIARNSRVRSELGNVASELSSDPAAKQLLATILRETLIDNDSLRDVWQSVWTSDEAKQILDRVGDRVEPMVREIGDELFGTPETGINANFARVLRQQILGKDRRFVIARPRQTRQPADSPIVIRRSKASMPYPVVYLANPDSAEPL</sequence>
<dbReference type="RefSeq" id="WP_068258401.1">
    <property type="nucleotide sequence ID" value="NZ_LWSK01000005.1"/>
</dbReference>
<protein>
    <submittedName>
        <fullName evidence="1">Uncharacterized protein</fullName>
    </submittedName>
</protein>
<dbReference type="Proteomes" id="UP000322699">
    <property type="component" value="Unassembled WGS sequence"/>
</dbReference>
<comment type="caution">
    <text evidence="1">The sequence shown here is derived from an EMBL/GenBank/DDBJ whole genome shotgun (WGS) entry which is preliminary data.</text>
</comment>
<dbReference type="AlphaFoldDB" id="A0A5B1CMD6"/>
<gene>
    <name evidence="1" type="ORF">LF1_42610</name>
</gene>
<evidence type="ECO:0000313" key="2">
    <source>
        <dbReference type="Proteomes" id="UP000322699"/>
    </source>
</evidence>
<organism evidence="1 2">
    <name type="scientific">Rubripirellula obstinata</name>
    <dbReference type="NCBI Taxonomy" id="406547"/>
    <lineage>
        <taxon>Bacteria</taxon>
        <taxon>Pseudomonadati</taxon>
        <taxon>Planctomycetota</taxon>
        <taxon>Planctomycetia</taxon>
        <taxon>Pirellulales</taxon>
        <taxon>Pirellulaceae</taxon>
        <taxon>Rubripirellula</taxon>
    </lineage>
</organism>
<reference evidence="1 2" key="1">
    <citation type="submission" date="2019-08" db="EMBL/GenBank/DDBJ databases">
        <title>Deep-cultivation of Planctomycetes and their phenomic and genomic characterization uncovers novel biology.</title>
        <authorList>
            <person name="Wiegand S."/>
            <person name="Jogler M."/>
            <person name="Boedeker C."/>
            <person name="Pinto D."/>
            <person name="Vollmers J."/>
            <person name="Rivas-Marin E."/>
            <person name="Kohn T."/>
            <person name="Peeters S.H."/>
            <person name="Heuer A."/>
            <person name="Rast P."/>
            <person name="Oberbeckmann S."/>
            <person name="Bunk B."/>
            <person name="Jeske O."/>
            <person name="Meyerdierks A."/>
            <person name="Storesund J.E."/>
            <person name="Kallscheuer N."/>
            <person name="Luecker S."/>
            <person name="Lage O.M."/>
            <person name="Pohl T."/>
            <person name="Merkel B.J."/>
            <person name="Hornburger P."/>
            <person name="Mueller R.-W."/>
            <person name="Bruemmer F."/>
            <person name="Labrenz M."/>
            <person name="Spormann A.M."/>
            <person name="Op Den Camp H."/>
            <person name="Overmann J."/>
            <person name="Amann R."/>
            <person name="Jetten M.S.M."/>
            <person name="Mascher T."/>
            <person name="Medema M.H."/>
            <person name="Devos D.P."/>
            <person name="Kaster A.-K."/>
            <person name="Ovreas L."/>
            <person name="Rohde M."/>
            <person name="Galperin M.Y."/>
            <person name="Jogler C."/>
        </authorList>
    </citation>
    <scope>NUCLEOTIDE SEQUENCE [LARGE SCALE GENOMIC DNA]</scope>
    <source>
        <strain evidence="1 2">LF1</strain>
    </source>
</reference>
<name>A0A5B1CMD6_9BACT</name>
<evidence type="ECO:0000313" key="1">
    <source>
        <dbReference type="EMBL" id="KAA1261706.1"/>
    </source>
</evidence>
<dbReference type="EMBL" id="VRLW01000001">
    <property type="protein sequence ID" value="KAA1261706.1"/>
    <property type="molecule type" value="Genomic_DNA"/>
</dbReference>
<proteinExistence type="predicted"/>
<keyword evidence="2" id="KW-1185">Reference proteome</keyword>
<dbReference type="OrthoDB" id="281924at2"/>
<accession>A0A5B1CMD6</accession>